<proteinExistence type="predicted"/>
<dbReference type="PROSITE" id="PS51257">
    <property type="entry name" value="PROKAR_LIPOPROTEIN"/>
    <property type="match status" value="1"/>
</dbReference>
<reference evidence="3" key="1">
    <citation type="submission" date="2020-05" db="EMBL/GenBank/DDBJ databases">
        <title>Frigoriglobus tundricola gen. nov., sp. nov., a psychrotolerant cellulolytic planctomycete of the family Gemmataceae with two divergent copies of 16S rRNA gene.</title>
        <authorList>
            <person name="Kulichevskaya I.S."/>
            <person name="Ivanova A.A."/>
            <person name="Naumoff D.G."/>
            <person name="Beletsky A.V."/>
            <person name="Rijpstra W.I.C."/>
            <person name="Sinninghe Damste J.S."/>
            <person name="Mardanov A.V."/>
            <person name="Ravin N.V."/>
            <person name="Dedysh S.N."/>
        </authorList>
    </citation>
    <scope>NUCLEOTIDE SEQUENCE [LARGE SCALE GENOMIC DNA]</scope>
    <source>
        <strain evidence="3">PL17</strain>
    </source>
</reference>
<dbReference type="InterPro" id="IPR027396">
    <property type="entry name" value="DsrEFH-like"/>
</dbReference>
<dbReference type="Proteomes" id="UP000503447">
    <property type="component" value="Chromosome"/>
</dbReference>
<dbReference type="RefSeq" id="WP_171474012.1">
    <property type="nucleotide sequence ID" value="NZ_CP053452.2"/>
</dbReference>
<feature type="compositionally biased region" description="Basic and acidic residues" evidence="1">
    <location>
        <begin position="24"/>
        <end position="34"/>
    </location>
</feature>
<organism evidence="2 3">
    <name type="scientific">Frigoriglobus tundricola</name>
    <dbReference type="NCBI Taxonomy" id="2774151"/>
    <lineage>
        <taxon>Bacteria</taxon>
        <taxon>Pseudomonadati</taxon>
        <taxon>Planctomycetota</taxon>
        <taxon>Planctomycetia</taxon>
        <taxon>Gemmatales</taxon>
        <taxon>Gemmataceae</taxon>
        <taxon>Frigoriglobus</taxon>
    </lineage>
</organism>
<name>A0A6M5YY83_9BACT</name>
<dbReference type="KEGG" id="ftj:FTUN_6540"/>
<dbReference type="EMBL" id="CP053452">
    <property type="protein sequence ID" value="QJW98945.1"/>
    <property type="molecule type" value="Genomic_DNA"/>
</dbReference>
<evidence type="ECO:0000313" key="3">
    <source>
        <dbReference type="Proteomes" id="UP000503447"/>
    </source>
</evidence>
<evidence type="ECO:0000256" key="1">
    <source>
        <dbReference type="SAM" id="MobiDB-lite"/>
    </source>
</evidence>
<accession>A0A6M5YY83</accession>
<dbReference type="SUPFAM" id="SSF75169">
    <property type="entry name" value="DsrEFH-like"/>
    <property type="match status" value="1"/>
</dbReference>
<feature type="compositionally biased region" description="Low complexity" evidence="1">
    <location>
        <begin position="36"/>
        <end position="49"/>
    </location>
</feature>
<evidence type="ECO:0000313" key="2">
    <source>
        <dbReference type="EMBL" id="QJW98945.1"/>
    </source>
</evidence>
<dbReference type="PANTHER" id="PTHR37691:SF1">
    <property type="entry name" value="BLR3518 PROTEIN"/>
    <property type="match status" value="1"/>
</dbReference>
<sequence>MRHALFPFGLVVIACALVSAQEKRAEPGTHDPPKNAKAAGARSVAADGAPPGTPTKAVAPIVPGYGAVVPLPDAVEGPVKGSKVVFDVTGAAKDATAPLPGLVRAATLLNLAGASGLKASDLEIVIVLHGDATSAALDDAAYKDVTGAGHPHADLMKKLKGAGVKFLVCGQAMARKGYDPKRVRAEVTVAASAVTAVVNHQARGFAYVPAH</sequence>
<dbReference type="Pfam" id="PF02635">
    <property type="entry name" value="DsrE"/>
    <property type="match status" value="1"/>
</dbReference>
<keyword evidence="3" id="KW-1185">Reference proteome</keyword>
<dbReference type="PANTHER" id="PTHR37691">
    <property type="entry name" value="BLR3518 PROTEIN"/>
    <property type="match status" value="1"/>
</dbReference>
<feature type="region of interest" description="Disordered" evidence="1">
    <location>
        <begin position="24"/>
        <end position="52"/>
    </location>
</feature>
<dbReference type="InterPro" id="IPR003787">
    <property type="entry name" value="Sulphur_relay_DsrE/F-like"/>
</dbReference>
<gene>
    <name evidence="2" type="ORF">FTUN_6540</name>
</gene>
<dbReference type="Gene3D" id="3.40.1260.10">
    <property type="entry name" value="DsrEFH-like"/>
    <property type="match status" value="1"/>
</dbReference>
<protein>
    <submittedName>
        <fullName evidence="2">Uncharacterized protein</fullName>
    </submittedName>
</protein>
<dbReference type="AlphaFoldDB" id="A0A6M5YY83"/>